<sequence>MATSIAYSGARRVLAQNWTGSSTVPSRTLYPHQWSWDSGFIAIGLRHLSPFRAQRELETLLASQWEDGRIPHIVFNPAVPLTAYFPSPDFWRSSTAGSAAGAPAGAETSGIVQPPIHALAAWLVHQADPAASERRGFLRRVYPRLVAWQRYLTERRDLGGLGLASIVHPWESGMDNSPCWDPPLARIEPAASASFHRADLDHGCPADRPTDLDYGRYVRLAEHYRDQGYADDPGRQPFAVEDPGLNALLIAAEHALAEIAAELGEDPADHQVRAAQLTTTLLKRLWSPQEGMFLCRDVVANETIPERSAAGLLPLILPGLPDDVARALLRTAAGPRFGLGGTTRLVPSYDLAGKGFDPARYWRGPAWFNVNWLVERGLRRYGADLQADALRHSLVRSAAGSGYAEYVDPFTGEARGTRDFSWTAAVTVDLLAPGERARLREEYTASAHHSLRPALQEAR</sequence>
<keyword evidence="3 5" id="KW-0326">Glycosidase</keyword>
<organism evidence="5 6">
    <name type="scientific">Streptomyces boetiae</name>
    <dbReference type="NCBI Taxonomy" id="3075541"/>
    <lineage>
        <taxon>Bacteria</taxon>
        <taxon>Bacillati</taxon>
        <taxon>Actinomycetota</taxon>
        <taxon>Actinomycetes</taxon>
        <taxon>Kitasatosporales</taxon>
        <taxon>Streptomycetaceae</taxon>
        <taxon>Streptomyces</taxon>
    </lineage>
</organism>
<dbReference type="PANTHER" id="PTHR10412">
    <property type="entry name" value="MANNOSYL-OLIGOSACCHARIDE GLUCOSIDASE"/>
    <property type="match status" value="1"/>
</dbReference>
<reference evidence="6" key="1">
    <citation type="submission" date="2023-07" db="EMBL/GenBank/DDBJ databases">
        <title>30 novel species of actinomycetes from the DSMZ collection.</title>
        <authorList>
            <person name="Nouioui I."/>
        </authorList>
    </citation>
    <scope>NUCLEOTIDE SEQUENCE [LARGE SCALE GENOMIC DNA]</scope>
    <source>
        <strain evidence="6">DSM 44917</strain>
    </source>
</reference>
<evidence type="ECO:0000256" key="1">
    <source>
        <dbReference type="ARBA" id="ARBA00010833"/>
    </source>
</evidence>
<dbReference type="InterPro" id="IPR004888">
    <property type="entry name" value="Glycoside_hydrolase_63"/>
</dbReference>
<dbReference type="InterPro" id="IPR054491">
    <property type="entry name" value="MGH1-like_GH"/>
</dbReference>
<accession>A0ABU2LAN5</accession>
<dbReference type="Pfam" id="PF22422">
    <property type="entry name" value="MGH1-like_GH"/>
    <property type="match status" value="1"/>
</dbReference>
<keyword evidence="6" id="KW-1185">Reference proteome</keyword>
<evidence type="ECO:0000256" key="3">
    <source>
        <dbReference type="ARBA" id="ARBA00023295"/>
    </source>
</evidence>
<dbReference type="InterPro" id="IPR008928">
    <property type="entry name" value="6-hairpin_glycosidase_sf"/>
</dbReference>
<dbReference type="SUPFAM" id="SSF48208">
    <property type="entry name" value="Six-hairpin glycosidases"/>
    <property type="match status" value="1"/>
</dbReference>
<keyword evidence="2" id="KW-0378">Hydrolase</keyword>
<protein>
    <submittedName>
        <fullName evidence="5">Trehalase family glycosidase</fullName>
    </submittedName>
</protein>
<dbReference type="Gene3D" id="1.50.10.10">
    <property type="match status" value="1"/>
</dbReference>
<feature type="domain" description="Mannosylglycerate hydrolase MGH1-like glycoside hydrolase" evidence="4">
    <location>
        <begin position="30"/>
        <end position="423"/>
    </location>
</feature>
<evidence type="ECO:0000259" key="4">
    <source>
        <dbReference type="Pfam" id="PF22422"/>
    </source>
</evidence>
<dbReference type="RefSeq" id="WP_311631628.1">
    <property type="nucleotide sequence ID" value="NZ_JAVREN010000024.1"/>
</dbReference>
<dbReference type="GO" id="GO:0016798">
    <property type="term" value="F:hydrolase activity, acting on glycosyl bonds"/>
    <property type="evidence" value="ECO:0007669"/>
    <property type="project" value="UniProtKB-KW"/>
</dbReference>
<proteinExistence type="inferred from homology"/>
<comment type="caution">
    <text evidence="5">The sequence shown here is derived from an EMBL/GenBank/DDBJ whole genome shotgun (WGS) entry which is preliminary data.</text>
</comment>
<gene>
    <name evidence="5" type="ORF">RM780_16985</name>
</gene>
<dbReference type="InterPro" id="IPR012341">
    <property type="entry name" value="6hp_glycosidase-like_sf"/>
</dbReference>
<evidence type="ECO:0000256" key="2">
    <source>
        <dbReference type="ARBA" id="ARBA00022801"/>
    </source>
</evidence>
<dbReference type="PANTHER" id="PTHR10412:SF11">
    <property type="entry name" value="MANNOSYL-OLIGOSACCHARIDE GLUCOSIDASE"/>
    <property type="match status" value="1"/>
</dbReference>
<evidence type="ECO:0000313" key="5">
    <source>
        <dbReference type="EMBL" id="MDT0308642.1"/>
    </source>
</evidence>
<dbReference type="Proteomes" id="UP001183388">
    <property type="component" value="Unassembled WGS sequence"/>
</dbReference>
<evidence type="ECO:0000313" key="6">
    <source>
        <dbReference type="Proteomes" id="UP001183388"/>
    </source>
</evidence>
<comment type="similarity">
    <text evidence="1">Belongs to the glycosyl hydrolase 63 family.</text>
</comment>
<dbReference type="EMBL" id="JAVREN010000024">
    <property type="protein sequence ID" value="MDT0308642.1"/>
    <property type="molecule type" value="Genomic_DNA"/>
</dbReference>
<name>A0ABU2LAN5_9ACTN</name>